<dbReference type="GO" id="GO:0001228">
    <property type="term" value="F:DNA-binding transcription activator activity, RNA polymerase II-specific"/>
    <property type="evidence" value="ECO:0007669"/>
    <property type="project" value="InterPro"/>
</dbReference>
<keyword evidence="8" id="KW-0539">Nucleus</keyword>
<dbReference type="GeneID" id="105061055"/>
<keyword evidence="4" id="KW-0805">Transcription regulation</keyword>
<dbReference type="InParanoid" id="A0A6I9SGA7"/>
<dbReference type="GO" id="GO:0046982">
    <property type="term" value="F:protein heterodimerization activity"/>
    <property type="evidence" value="ECO:0007669"/>
    <property type="project" value="InterPro"/>
</dbReference>
<evidence type="ECO:0000256" key="5">
    <source>
        <dbReference type="ARBA" id="ARBA00023125"/>
    </source>
</evidence>
<dbReference type="InterPro" id="IPR009072">
    <property type="entry name" value="Histone-fold"/>
</dbReference>
<dbReference type="PANTHER" id="PTHR11064">
    <property type="entry name" value="CCAAT-BINDING TRANSCRIPTION FACTOR-RELATED"/>
    <property type="match status" value="1"/>
</dbReference>
<proteinExistence type="inferred from homology"/>
<dbReference type="PANTHER" id="PTHR11064:SF196">
    <property type="entry name" value="NUCLEAR TRANSCRIPTION FACTOR Y SUBUNIT B-6"/>
    <property type="match status" value="1"/>
</dbReference>
<gene>
    <name evidence="11" type="primary">LOC105061055</name>
</gene>
<evidence type="ECO:0000313" key="10">
    <source>
        <dbReference type="Proteomes" id="UP000504607"/>
    </source>
</evidence>
<reference evidence="11" key="1">
    <citation type="submission" date="2025-08" db="UniProtKB">
        <authorList>
            <consortium name="RefSeq"/>
        </authorList>
    </citation>
    <scope>IDENTIFICATION</scope>
</reference>
<evidence type="ECO:0000259" key="9">
    <source>
        <dbReference type="Pfam" id="PF00808"/>
    </source>
</evidence>
<dbReference type="InterPro" id="IPR003958">
    <property type="entry name" value="CBFA_NFYB_domain"/>
</dbReference>
<evidence type="ECO:0000256" key="6">
    <source>
        <dbReference type="ARBA" id="ARBA00023159"/>
    </source>
</evidence>
<dbReference type="AlphaFoldDB" id="A0A6I9SGA7"/>
<evidence type="ECO:0000256" key="3">
    <source>
        <dbReference type="ARBA" id="ARBA00022682"/>
    </source>
</evidence>
<comment type="similarity">
    <text evidence="2">Belongs to the NFYB/HAP3 subunit family.</text>
</comment>
<comment type="subcellular location">
    <subcellularLocation>
        <location evidence="1">Nucleus</location>
    </subcellularLocation>
</comment>
<dbReference type="Proteomes" id="UP000504607">
    <property type="component" value="Unplaced"/>
</dbReference>
<organism evidence="10 11">
    <name type="scientific">Elaeis guineensis var. tenera</name>
    <name type="common">Oil palm</name>
    <dbReference type="NCBI Taxonomy" id="51953"/>
    <lineage>
        <taxon>Eukaryota</taxon>
        <taxon>Viridiplantae</taxon>
        <taxon>Streptophyta</taxon>
        <taxon>Embryophyta</taxon>
        <taxon>Tracheophyta</taxon>
        <taxon>Spermatophyta</taxon>
        <taxon>Magnoliopsida</taxon>
        <taxon>Liliopsida</taxon>
        <taxon>Arecaceae</taxon>
        <taxon>Arecoideae</taxon>
        <taxon>Cocoseae</taxon>
        <taxon>Elaeidinae</taxon>
        <taxon>Elaeis</taxon>
    </lineage>
</organism>
<dbReference type="SUPFAM" id="SSF47113">
    <property type="entry name" value="Histone-fold"/>
    <property type="match status" value="1"/>
</dbReference>
<sequence length="336" mass="36397">MAGGGDANPVFPRLPRISSAFFGQTTFPWPHTRKKSAAHRLTANPLHENRPPALMQTSQKPRVLVAQDTRAALPTPLFSTFLKLYSFALTELFWLAGTAWPFADGINASQTGPAGVLQAGSAAGTTVSPGGAATVPAAQPPVNLRGQEHFMPIANVIRIMRMILPMHAKISDDAKVTILECVSEYISFITGEANQRCQREQRKTIAAEDVIWAMGKLGFDDYVGPLRRYLQRYREIEGDHRIGLQGGDHFPIVKQRRHPQNTAAPSVCSQPPLMCSSMPRLLPSSSLMMPPTAPPLRFNHLCGEGSGSGYFLGMYGGDDGAGASDSQAPPMADFFP</sequence>
<dbReference type="FunFam" id="1.10.20.10:FF:000049">
    <property type="entry name" value="Nuclear transcription factor Y subunit B-6"/>
    <property type="match status" value="1"/>
</dbReference>
<name>A0A6I9SGA7_ELAGV</name>
<dbReference type="GO" id="GO:0000978">
    <property type="term" value="F:RNA polymerase II cis-regulatory region sequence-specific DNA binding"/>
    <property type="evidence" value="ECO:0007669"/>
    <property type="project" value="TreeGrafter"/>
</dbReference>
<keyword evidence="6" id="KW-0010">Activator</keyword>
<evidence type="ECO:0000256" key="4">
    <source>
        <dbReference type="ARBA" id="ARBA00023015"/>
    </source>
</evidence>
<feature type="domain" description="Transcription factor CBF/NF-Y/archaeal histone" evidence="9">
    <location>
        <begin position="150"/>
        <end position="214"/>
    </location>
</feature>
<dbReference type="GO" id="GO:0016602">
    <property type="term" value="C:CCAAT-binding factor complex"/>
    <property type="evidence" value="ECO:0007669"/>
    <property type="project" value="InterPro"/>
</dbReference>
<keyword evidence="3" id="KW-0938">Abscisic acid signaling pathway</keyword>
<keyword evidence="5" id="KW-0238">DNA-binding</keyword>
<protein>
    <submittedName>
        <fullName evidence="11">Nuclear transcription factor Y subunit B-8-like isoform X1</fullName>
    </submittedName>
</protein>
<evidence type="ECO:0000256" key="2">
    <source>
        <dbReference type="ARBA" id="ARBA00009053"/>
    </source>
</evidence>
<evidence type="ECO:0000256" key="1">
    <source>
        <dbReference type="ARBA" id="ARBA00004123"/>
    </source>
</evidence>
<keyword evidence="10" id="KW-1185">Reference proteome</keyword>
<evidence type="ECO:0000256" key="7">
    <source>
        <dbReference type="ARBA" id="ARBA00023163"/>
    </source>
</evidence>
<dbReference type="GO" id="GO:0009738">
    <property type="term" value="P:abscisic acid-activated signaling pathway"/>
    <property type="evidence" value="ECO:0007669"/>
    <property type="project" value="UniProtKB-KW"/>
</dbReference>
<dbReference type="Gene3D" id="1.10.20.10">
    <property type="entry name" value="Histone, subunit A"/>
    <property type="match status" value="1"/>
</dbReference>
<dbReference type="PRINTS" id="PR00615">
    <property type="entry name" value="CCAATSUBUNTA"/>
</dbReference>
<evidence type="ECO:0000313" key="11">
    <source>
        <dbReference type="RefSeq" id="XP_010943286.1"/>
    </source>
</evidence>
<dbReference type="Pfam" id="PF00808">
    <property type="entry name" value="CBFD_NFYB_HMF"/>
    <property type="match status" value="1"/>
</dbReference>
<dbReference type="InterPro" id="IPR027113">
    <property type="entry name" value="Transc_fact_NFYB/HAP3"/>
</dbReference>
<dbReference type="KEGG" id="egu:105061055"/>
<dbReference type="CDD" id="cd22907">
    <property type="entry name" value="HFD_NFYB"/>
    <property type="match status" value="1"/>
</dbReference>
<dbReference type="RefSeq" id="XP_010943286.1">
    <property type="nucleotide sequence ID" value="XM_010944984.2"/>
</dbReference>
<dbReference type="OrthoDB" id="601405at2759"/>
<accession>A0A6I9SGA7</accession>
<evidence type="ECO:0000256" key="8">
    <source>
        <dbReference type="ARBA" id="ARBA00023242"/>
    </source>
</evidence>
<keyword evidence="7" id="KW-0804">Transcription</keyword>